<name>A0ABQ8Q1R5_9AGAR</name>
<feature type="compositionally biased region" description="Acidic residues" evidence="1">
    <location>
        <begin position="246"/>
        <end position="258"/>
    </location>
</feature>
<keyword evidence="3" id="KW-1185">Reference proteome</keyword>
<feature type="compositionally biased region" description="Polar residues" evidence="1">
    <location>
        <begin position="229"/>
        <end position="241"/>
    </location>
</feature>
<feature type="region of interest" description="Disordered" evidence="1">
    <location>
        <begin position="229"/>
        <end position="258"/>
    </location>
</feature>
<accession>A0ABQ8Q1R5</accession>
<sequence length="406" mass="46160">MFSQIREIALWDGPLFKHDVIKLDHQDDNAAQRLFSASTIQWLTCTYFFLDFWETFLDQAHYPKAKYFLSKEVVDIIQISIRGFFEILFIHRDHLSQQWALFAYLTGTSLCEHVFRMARTFDPDFTLYSWYILKSKLTMMLEQAVQQSWQSPDSKARTCGYNHSYLDRHGVDVQTLSLFPTDNQIDDASQMGYDDAFDLFCLLGLSPNELKHERSSTLPSIRTWFTEEPTSIPLSSSTSGDHNIDTDSDSESETESEMVENIEPYTVKEEQDLMSQRFAAVALELDKKQHYLLKLKNRENDKADEEATELSSKSRSAIADLVSALSIPNHDDPSQHVERATAEKKLKASFQQIVNSKAAKDWGAISGLSRKGHYTKSAKDGREADKTEQGLEETSGNSANAAAVAS</sequence>
<proteinExistence type="predicted"/>
<evidence type="ECO:0000313" key="2">
    <source>
        <dbReference type="EMBL" id="KAJ3992419.1"/>
    </source>
</evidence>
<evidence type="ECO:0000313" key="3">
    <source>
        <dbReference type="Proteomes" id="UP001163828"/>
    </source>
</evidence>
<dbReference type="Proteomes" id="UP001163828">
    <property type="component" value="Unassembled WGS sequence"/>
</dbReference>
<evidence type="ECO:0000256" key="1">
    <source>
        <dbReference type="SAM" id="MobiDB-lite"/>
    </source>
</evidence>
<dbReference type="EMBL" id="MU790859">
    <property type="protein sequence ID" value="KAJ3992419.1"/>
    <property type="molecule type" value="Genomic_DNA"/>
</dbReference>
<reference evidence="2" key="1">
    <citation type="submission" date="2022-08" db="EMBL/GenBank/DDBJ databases">
        <authorList>
            <consortium name="DOE Joint Genome Institute"/>
            <person name="Min B."/>
            <person name="Riley R."/>
            <person name="Sierra-Patev S."/>
            <person name="Naranjo-Ortiz M."/>
            <person name="Looney B."/>
            <person name="Konkel Z."/>
            <person name="Slot J.C."/>
            <person name="Sakamoto Y."/>
            <person name="Steenwyk J.L."/>
            <person name="Rokas A."/>
            <person name="Carro J."/>
            <person name="Camarero S."/>
            <person name="Ferreira P."/>
            <person name="Molpeceres G."/>
            <person name="Ruiz-Duenas F.J."/>
            <person name="Serrano A."/>
            <person name="Henrissat B."/>
            <person name="Drula E."/>
            <person name="Hughes K.W."/>
            <person name="Mata J.L."/>
            <person name="Ishikawa N.K."/>
            <person name="Vargas-Isla R."/>
            <person name="Ushijima S."/>
            <person name="Smith C.A."/>
            <person name="Ahrendt S."/>
            <person name="Andreopoulos W."/>
            <person name="He G."/>
            <person name="Labutti K."/>
            <person name="Lipzen A."/>
            <person name="Ng V."/>
            <person name="Sandor L."/>
            <person name="Barry K."/>
            <person name="Martinez A.T."/>
            <person name="Xiao Y."/>
            <person name="Gibbons J.G."/>
            <person name="Terashima K."/>
            <person name="Hibbett D.S."/>
            <person name="Grigoriev I.V."/>
        </authorList>
    </citation>
    <scope>NUCLEOTIDE SEQUENCE</scope>
    <source>
        <strain evidence="2">TFB10827</strain>
    </source>
</reference>
<feature type="region of interest" description="Disordered" evidence="1">
    <location>
        <begin position="370"/>
        <end position="406"/>
    </location>
</feature>
<organism evidence="2 3">
    <name type="scientific">Lentinula boryana</name>
    <dbReference type="NCBI Taxonomy" id="40481"/>
    <lineage>
        <taxon>Eukaryota</taxon>
        <taxon>Fungi</taxon>
        <taxon>Dikarya</taxon>
        <taxon>Basidiomycota</taxon>
        <taxon>Agaricomycotina</taxon>
        <taxon>Agaricomycetes</taxon>
        <taxon>Agaricomycetidae</taxon>
        <taxon>Agaricales</taxon>
        <taxon>Marasmiineae</taxon>
        <taxon>Omphalotaceae</taxon>
        <taxon>Lentinula</taxon>
    </lineage>
</organism>
<comment type="caution">
    <text evidence="2">The sequence shown here is derived from an EMBL/GenBank/DDBJ whole genome shotgun (WGS) entry which is preliminary data.</text>
</comment>
<gene>
    <name evidence="2" type="ORF">F5050DRAFT_1715291</name>
</gene>
<feature type="compositionally biased region" description="Low complexity" evidence="1">
    <location>
        <begin position="397"/>
        <end position="406"/>
    </location>
</feature>
<feature type="compositionally biased region" description="Basic and acidic residues" evidence="1">
    <location>
        <begin position="377"/>
        <end position="389"/>
    </location>
</feature>
<protein>
    <submittedName>
        <fullName evidence="2">Uncharacterized protein</fullName>
    </submittedName>
</protein>